<feature type="chain" id="PRO_5046648379" description="Secreted protein" evidence="1">
    <location>
        <begin position="28"/>
        <end position="127"/>
    </location>
</feature>
<evidence type="ECO:0000256" key="1">
    <source>
        <dbReference type="SAM" id="SignalP"/>
    </source>
</evidence>
<evidence type="ECO:0008006" key="4">
    <source>
        <dbReference type="Google" id="ProtNLM"/>
    </source>
</evidence>
<sequence length="127" mass="14102">MQLFPQYPSAFVLLLPCLVSLSSLANTASFSCSSISNTWRELRSLYRSPISIMAYFQSAIAAASPLVKYSMTVFLSVKVLLTLVRSCTNLVTLASSVENISFVALTWDKCFSEITSMFLSFKLRFAI</sequence>
<feature type="signal peptide" evidence="1">
    <location>
        <begin position="1"/>
        <end position="27"/>
    </location>
</feature>
<accession>A0ABP1A7H6</accession>
<proteinExistence type="predicted"/>
<evidence type="ECO:0000313" key="3">
    <source>
        <dbReference type="Proteomes" id="UP001497522"/>
    </source>
</evidence>
<evidence type="ECO:0000313" key="2">
    <source>
        <dbReference type="EMBL" id="CAK9858407.1"/>
    </source>
</evidence>
<gene>
    <name evidence="2" type="ORF">CSSPJE1EN2_LOCUS1402</name>
</gene>
<keyword evidence="1" id="KW-0732">Signal</keyword>
<protein>
    <recommendedName>
        <fullName evidence="4">Secreted protein</fullName>
    </recommendedName>
</protein>
<name>A0ABP1A7H6_9BRYO</name>
<dbReference type="EMBL" id="OZ023702">
    <property type="protein sequence ID" value="CAK9858407.1"/>
    <property type="molecule type" value="Genomic_DNA"/>
</dbReference>
<keyword evidence="3" id="KW-1185">Reference proteome</keyword>
<reference evidence="2 3" key="1">
    <citation type="submission" date="2024-03" db="EMBL/GenBank/DDBJ databases">
        <authorList>
            <consortium name="ELIXIR-Norway"/>
            <consortium name="Elixir Norway"/>
        </authorList>
    </citation>
    <scope>NUCLEOTIDE SEQUENCE [LARGE SCALE GENOMIC DNA]</scope>
</reference>
<dbReference type="Proteomes" id="UP001497522">
    <property type="component" value="Chromosome 1"/>
</dbReference>
<organism evidence="2 3">
    <name type="scientific">Sphagnum jensenii</name>
    <dbReference type="NCBI Taxonomy" id="128206"/>
    <lineage>
        <taxon>Eukaryota</taxon>
        <taxon>Viridiplantae</taxon>
        <taxon>Streptophyta</taxon>
        <taxon>Embryophyta</taxon>
        <taxon>Bryophyta</taxon>
        <taxon>Sphagnophytina</taxon>
        <taxon>Sphagnopsida</taxon>
        <taxon>Sphagnales</taxon>
        <taxon>Sphagnaceae</taxon>
        <taxon>Sphagnum</taxon>
    </lineage>
</organism>